<reference evidence="2 3" key="2">
    <citation type="submission" date="2019-02" db="EMBL/GenBank/DDBJ databases">
        <title>'Lichenibacterium ramalinii' gen. nov. sp. nov., 'Lichenibacterium minor' gen. nov. sp. nov.</title>
        <authorList>
            <person name="Pankratov T."/>
        </authorList>
    </citation>
    <scope>NUCLEOTIDE SEQUENCE [LARGE SCALE GENOMIC DNA]</scope>
    <source>
        <strain evidence="2 3">RmlP001</strain>
    </source>
</reference>
<dbReference type="Proteomes" id="UP000289411">
    <property type="component" value="Unassembled WGS sequence"/>
</dbReference>
<reference evidence="2 3" key="1">
    <citation type="submission" date="2018-09" db="EMBL/GenBank/DDBJ databases">
        <authorList>
            <person name="Grouzdev D.S."/>
            <person name="Krutkina M.S."/>
        </authorList>
    </citation>
    <scope>NUCLEOTIDE SEQUENCE [LARGE SCALE GENOMIC DNA]</scope>
    <source>
        <strain evidence="2 3">RmlP001</strain>
    </source>
</reference>
<feature type="transmembrane region" description="Helical" evidence="1">
    <location>
        <begin position="263"/>
        <end position="279"/>
    </location>
</feature>
<evidence type="ECO:0000256" key="1">
    <source>
        <dbReference type="SAM" id="Phobius"/>
    </source>
</evidence>
<accession>A0A4Q2RBC2</accession>
<dbReference type="AlphaFoldDB" id="A0A4Q2RBC2"/>
<organism evidence="2 3">
    <name type="scientific">Lichenibacterium ramalinae</name>
    <dbReference type="NCBI Taxonomy" id="2316527"/>
    <lineage>
        <taxon>Bacteria</taxon>
        <taxon>Pseudomonadati</taxon>
        <taxon>Pseudomonadota</taxon>
        <taxon>Alphaproteobacteria</taxon>
        <taxon>Hyphomicrobiales</taxon>
        <taxon>Lichenihabitantaceae</taxon>
        <taxon>Lichenibacterium</taxon>
    </lineage>
</organism>
<proteinExistence type="predicted"/>
<feature type="transmembrane region" description="Helical" evidence="1">
    <location>
        <begin position="194"/>
        <end position="215"/>
    </location>
</feature>
<feature type="transmembrane region" description="Helical" evidence="1">
    <location>
        <begin position="286"/>
        <end position="305"/>
    </location>
</feature>
<keyword evidence="3" id="KW-1185">Reference proteome</keyword>
<feature type="transmembrane region" description="Helical" evidence="1">
    <location>
        <begin position="104"/>
        <end position="124"/>
    </location>
</feature>
<keyword evidence="1" id="KW-1133">Transmembrane helix</keyword>
<evidence type="ECO:0008006" key="4">
    <source>
        <dbReference type="Google" id="ProtNLM"/>
    </source>
</evidence>
<keyword evidence="1" id="KW-0812">Transmembrane</keyword>
<keyword evidence="1" id="KW-0472">Membrane</keyword>
<feature type="transmembrane region" description="Helical" evidence="1">
    <location>
        <begin position="77"/>
        <end position="97"/>
    </location>
</feature>
<comment type="caution">
    <text evidence="2">The sequence shown here is derived from an EMBL/GenBank/DDBJ whole genome shotgun (WGS) entry which is preliminary data.</text>
</comment>
<feature type="transmembrane region" description="Helical" evidence="1">
    <location>
        <begin position="153"/>
        <end position="174"/>
    </location>
</feature>
<sequence>MVTRPARARLLRTALLLAVLAAFWTAQVVAARGLLHAYPWTWSWSELLVDYQGGFVKRGLLGEAAFRLQGVISPARLVVDAVSAAYLFSSAGLILVLRLPERFAGLLFLLSPAGGLFPLLNPAAFGRKDAFVLAAVVAALMLVRSCRRPGVALAGTMAIFLVAGLLVEIAWFYYPLVAAVLLARWRDTAVRWRLGAAAAAAAYTLGCLALTLLAPKVDTAAIAASWDHAPFTSDSTGALCCLNFGFGQALATARATLPNLRGYALAALLAALPLALLGLRHPPRRLEPLATTVAALGLVSAAFPLVVTADWGRYITLAVTAAFLAYWSVTRDRPQAAAPRPTLEGLVVRAALLALYASTWQVVHFQFPDRSALIPGLLFRLLGASGLTPLPG</sequence>
<gene>
    <name evidence="2" type="ORF">D3272_22300</name>
</gene>
<name>A0A4Q2RBC2_9HYPH</name>
<evidence type="ECO:0000313" key="2">
    <source>
        <dbReference type="EMBL" id="RYB02210.1"/>
    </source>
</evidence>
<protein>
    <recommendedName>
        <fullName evidence="4">DUF2029 domain-containing protein</fullName>
    </recommendedName>
</protein>
<feature type="transmembrane region" description="Helical" evidence="1">
    <location>
        <begin position="311"/>
        <end position="329"/>
    </location>
</feature>
<evidence type="ECO:0000313" key="3">
    <source>
        <dbReference type="Proteomes" id="UP000289411"/>
    </source>
</evidence>
<dbReference type="EMBL" id="QYBC01000022">
    <property type="protein sequence ID" value="RYB02210.1"/>
    <property type="molecule type" value="Genomic_DNA"/>
</dbReference>